<dbReference type="InterPro" id="IPR043504">
    <property type="entry name" value="Peptidase_S1_PA_chymotrypsin"/>
</dbReference>
<dbReference type="Gene3D" id="2.40.10.10">
    <property type="entry name" value="Trypsin-like serine proteases"/>
    <property type="match status" value="2"/>
</dbReference>
<keyword evidence="4 6" id="KW-0378">Hydrolase</keyword>
<evidence type="ECO:0000256" key="4">
    <source>
        <dbReference type="ARBA" id="ARBA00022801"/>
    </source>
</evidence>
<dbReference type="Proteomes" id="UP000326331">
    <property type="component" value="Chromosome"/>
</dbReference>
<evidence type="ECO:0000256" key="3">
    <source>
        <dbReference type="ARBA" id="ARBA00022729"/>
    </source>
</evidence>
<evidence type="ECO:0000256" key="6">
    <source>
        <dbReference type="RuleBase" id="RU004296"/>
    </source>
</evidence>
<dbReference type="EMBL" id="CP042829">
    <property type="protein sequence ID" value="QFG03011.1"/>
    <property type="molecule type" value="Genomic_DNA"/>
</dbReference>
<dbReference type="Pfam" id="PF00089">
    <property type="entry name" value="Trypsin"/>
    <property type="match status" value="1"/>
</dbReference>
<feature type="region of interest" description="Disordered" evidence="7">
    <location>
        <begin position="330"/>
        <end position="356"/>
    </location>
</feature>
<dbReference type="InterPro" id="IPR009003">
    <property type="entry name" value="Peptidase_S1_PA"/>
</dbReference>
<dbReference type="SMART" id="SM00020">
    <property type="entry name" value="Tryp_SPc"/>
    <property type="match status" value="1"/>
</dbReference>
<organism evidence="9 10">
    <name type="scientific">Tepidiforma bonchosmolovskayae</name>
    <dbReference type="NCBI Taxonomy" id="2601677"/>
    <lineage>
        <taxon>Bacteria</taxon>
        <taxon>Bacillati</taxon>
        <taxon>Chloroflexota</taxon>
        <taxon>Tepidiformia</taxon>
        <taxon>Tepidiformales</taxon>
        <taxon>Tepidiformaceae</taxon>
        <taxon>Tepidiforma</taxon>
    </lineage>
</organism>
<evidence type="ECO:0000256" key="7">
    <source>
        <dbReference type="SAM" id="MobiDB-lite"/>
    </source>
</evidence>
<reference evidence="9 10" key="1">
    <citation type="submission" date="2019-10" db="EMBL/GenBank/DDBJ databases">
        <title>Thermopilla bonchosmolovskayae gen. nov., sp. nov., a moderately thermophilic Chloroflexi bacterium from a Chukotka hot spring (Arctic, Russia), representing a novel classis Thermopillaia, which include previously uncultivated lineage OLB14.</title>
        <authorList>
            <person name="Kochetkova T.V."/>
            <person name="Zayulina K.S."/>
            <person name="Zhigarkov V.S."/>
            <person name="Minaev N.V."/>
            <person name="Novikov A."/>
            <person name="Toshchakov S.V."/>
            <person name="Elcheninov A.G."/>
            <person name="Kublanov I.V."/>
        </authorList>
    </citation>
    <scope>NUCLEOTIDE SEQUENCE [LARGE SCALE GENOMIC DNA]</scope>
    <source>
        <strain evidence="9 10">3753O</strain>
    </source>
</reference>
<protein>
    <recommendedName>
        <fullName evidence="6">Serine protease</fullName>
        <ecNumber evidence="6">3.4.21.-</ecNumber>
    </recommendedName>
</protein>
<keyword evidence="3" id="KW-0732">Signal</keyword>
<feature type="compositionally biased region" description="Low complexity" evidence="7">
    <location>
        <begin position="330"/>
        <end position="351"/>
    </location>
</feature>
<evidence type="ECO:0000256" key="5">
    <source>
        <dbReference type="ARBA" id="ARBA00022825"/>
    </source>
</evidence>
<proteinExistence type="inferred from homology"/>
<keyword evidence="5 6" id="KW-0720">Serine protease</keyword>
<feature type="domain" description="Peptidase S1" evidence="8">
    <location>
        <begin position="89"/>
        <end position="329"/>
    </location>
</feature>
<dbReference type="InterPro" id="IPR050966">
    <property type="entry name" value="Glutamyl_endopeptidase"/>
</dbReference>
<dbReference type="PROSITE" id="PS50240">
    <property type="entry name" value="TRYPSIN_DOM"/>
    <property type="match status" value="1"/>
</dbReference>
<dbReference type="PRINTS" id="PR00839">
    <property type="entry name" value="V8PROTEASE"/>
</dbReference>
<dbReference type="EC" id="3.4.21.-" evidence="6"/>
<dbReference type="PANTHER" id="PTHR15462:SF8">
    <property type="entry name" value="SERINE PROTEASE"/>
    <property type="match status" value="1"/>
</dbReference>
<dbReference type="InterPro" id="IPR001254">
    <property type="entry name" value="Trypsin_dom"/>
</dbReference>
<evidence type="ECO:0000259" key="8">
    <source>
        <dbReference type="PROSITE" id="PS50240"/>
    </source>
</evidence>
<dbReference type="PROSITE" id="PS00134">
    <property type="entry name" value="TRYPSIN_HIS"/>
    <property type="match status" value="1"/>
</dbReference>
<dbReference type="InterPro" id="IPR008256">
    <property type="entry name" value="Peptidase_S1B"/>
</dbReference>
<evidence type="ECO:0000313" key="9">
    <source>
        <dbReference type="EMBL" id="QFG03011.1"/>
    </source>
</evidence>
<evidence type="ECO:0000256" key="2">
    <source>
        <dbReference type="ARBA" id="ARBA00022670"/>
    </source>
</evidence>
<dbReference type="InterPro" id="IPR018114">
    <property type="entry name" value="TRYPSIN_HIS"/>
</dbReference>
<name>A0ABX6C1N5_9CHLR</name>
<keyword evidence="10" id="KW-1185">Reference proteome</keyword>
<sequence>MAAAQRSAARRGCLRRFRRRGPRMRGRTLPLLPAVLGLAGLLLVLLAPGGEAGADPALPTARSGRVFRDDGLHPPVAARTAPDAGAAAVIGPDNRIRVTNTADFPWSAVVYLELYDRYGDVTGTCSGTFISPDAILTAAHCLYSEDGWTEDIRVVPGKDSWFEPFGFTWGTDWWVPDPWYFDPGNELYDWGLIHVADEPGWETGWLTMAILSTATLRLPDIEPAIVGYPGDKPEGTMWFHYQPGFLEVDAFTLYHTIDTAPGQSGSAVILTNTTNRAHLLGYIVGVHVRGNASAGYNEATRIDDVVIADLVEACNQMGCGFEWYVEGPAPTATPTPTRTPTATPTPTRTATPVPPAGQFRLRVPLLARD</sequence>
<comment type="similarity">
    <text evidence="1 6">Belongs to the peptidase S1B family.</text>
</comment>
<dbReference type="SUPFAM" id="SSF50494">
    <property type="entry name" value="Trypsin-like serine proteases"/>
    <property type="match status" value="1"/>
</dbReference>
<gene>
    <name evidence="9" type="ORF">Tbon_06780</name>
</gene>
<dbReference type="PANTHER" id="PTHR15462">
    <property type="entry name" value="SERINE PROTEASE"/>
    <property type="match status" value="1"/>
</dbReference>
<keyword evidence="2 6" id="KW-0645">Protease</keyword>
<accession>A0ABX6C1N5</accession>
<evidence type="ECO:0000256" key="1">
    <source>
        <dbReference type="ARBA" id="ARBA00008764"/>
    </source>
</evidence>
<evidence type="ECO:0000313" key="10">
    <source>
        <dbReference type="Proteomes" id="UP000326331"/>
    </source>
</evidence>